<dbReference type="eggNOG" id="KOG0010">
    <property type="taxonomic scope" value="Eukaryota"/>
</dbReference>
<dbReference type="KEGG" id="pbl:PAAG_04636"/>
<dbReference type="PROSITE" id="PS50030">
    <property type="entry name" value="UBA"/>
    <property type="match status" value="1"/>
</dbReference>
<dbReference type="Gene3D" id="3.10.20.90">
    <property type="entry name" value="Phosphatidylinositol 3-kinase Catalytic Subunit, Chain A, domain 1"/>
    <property type="match status" value="1"/>
</dbReference>
<organism evidence="4 5">
    <name type="scientific">Paracoccidioides lutzii (strain ATCC MYA-826 / Pb01)</name>
    <name type="common">Paracoccidioides brasiliensis</name>
    <dbReference type="NCBI Taxonomy" id="502779"/>
    <lineage>
        <taxon>Eukaryota</taxon>
        <taxon>Fungi</taxon>
        <taxon>Dikarya</taxon>
        <taxon>Ascomycota</taxon>
        <taxon>Pezizomycotina</taxon>
        <taxon>Eurotiomycetes</taxon>
        <taxon>Eurotiomycetidae</taxon>
        <taxon>Onygenales</taxon>
        <taxon>Ajellomycetaceae</taxon>
        <taxon>Paracoccidioides</taxon>
    </lineage>
</organism>
<dbReference type="PANTHER" id="PTHR10677:SF3">
    <property type="entry name" value="FI07626P-RELATED"/>
    <property type="match status" value="1"/>
</dbReference>
<dbReference type="SMART" id="SM00727">
    <property type="entry name" value="STI1"/>
    <property type="match status" value="2"/>
</dbReference>
<dbReference type="SUPFAM" id="SSF54236">
    <property type="entry name" value="Ubiquitin-like"/>
    <property type="match status" value="1"/>
</dbReference>
<evidence type="ECO:0000313" key="4">
    <source>
        <dbReference type="EMBL" id="EEH33586.1"/>
    </source>
</evidence>
<dbReference type="GO" id="GO:0006511">
    <property type="term" value="P:ubiquitin-dependent protein catabolic process"/>
    <property type="evidence" value="ECO:0007669"/>
    <property type="project" value="TreeGrafter"/>
</dbReference>
<dbReference type="FunFam" id="1.10.8.10:FF:000024">
    <property type="entry name" value="Ubiquitin domain-containing protein DSK2"/>
    <property type="match status" value="1"/>
</dbReference>
<dbReference type="InterPro" id="IPR009060">
    <property type="entry name" value="UBA-like_sf"/>
</dbReference>
<accession>C1H1J2</accession>
<feature type="compositionally biased region" description="Low complexity" evidence="1">
    <location>
        <begin position="356"/>
        <end position="385"/>
    </location>
</feature>
<dbReference type="OMA" id="PGMDMFG"/>
<feature type="region of interest" description="Disordered" evidence="1">
    <location>
        <begin position="240"/>
        <end position="282"/>
    </location>
</feature>
<dbReference type="Gene3D" id="1.10.8.10">
    <property type="entry name" value="DNA helicase RuvA subunit, C-terminal domain"/>
    <property type="match status" value="1"/>
</dbReference>
<dbReference type="InterPro" id="IPR006636">
    <property type="entry name" value="STI1_HS-bd"/>
</dbReference>
<dbReference type="PANTHER" id="PTHR10677">
    <property type="entry name" value="UBIQUILIN"/>
    <property type="match status" value="1"/>
</dbReference>
<dbReference type="SMART" id="SM00213">
    <property type="entry name" value="UBQ"/>
    <property type="match status" value="1"/>
</dbReference>
<protein>
    <submittedName>
        <fullName evidence="4">Deubiquitination-protection protein dph1</fullName>
    </submittedName>
</protein>
<dbReference type="AlphaFoldDB" id="C1H1J2"/>
<feature type="compositionally biased region" description="Polar residues" evidence="1">
    <location>
        <begin position="252"/>
        <end position="280"/>
    </location>
</feature>
<feature type="compositionally biased region" description="Low complexity" evidence="1">
    <location>
        <begin position="319"/>
        <end position="334"/>
    </location>
</feature>
<dbReference type="Pfam" id="PF00627">
    <property type="entry name" value="UBA"/>
    <property type="match status" value="1"/>
</dbReference>
<feature type="domain" description="Ubiquitin-like" evidence="3">
    <location>
        <begin position="13"/>
        <end position="84"/>
    </location>
</feature>
<evidence type="ECO:0000259" key="3">
    <source>
        <dbReference type="PROSITE" id="PS50053"/>
    </source>
</evidence>
<dbReference type="SMART" id="SM00165">
    <property type="entry name" value="UBA"/>
    <property type="match status" value="1"/>
</dbReference>
<name>C1H1J2_PARBA</name>
<dbReference type="HOGENOM" id="CLU_024293_0_1_1"/>
<dbReference type="GO" id="GO:0031593">
    <property type="term" value="F:polyubiquitin modification-dependent protein binding"/>
    <property type="evidence" value="ECO:0007669"/>
    <property type="project" value="TreeGrafter"/>
</dbReference>
<dbReference type="Proteomes" id="UP000002059">
    <property type="component" value="Partially assembled WGS sequence"/>
</dbReference>
<dbReference type="Pfam" id="PF00240">
    <property type="entry name" value="ubiquitin"/>
    <property type="match status" value="1"/>
</dbReference>
<dbReference type="GeneID" id="9096873"/>
<dbReference type="CDD" id="cd16106">
    <property type="entry name" value="Ubl_Dsk2p_like"/>
    <property type="match status" value="1"/>
</dbReference>
<proteinExistence type="predicted"/>
<dbReference type="CDD" id="cd14324">
    <property type="entry name" value="UBA_Dsk2p_like"/>
    <property type="match status" value="1"/>
</dbReference>
<dbReference type="VEuPathDB" id="FungiDB:PAAG_04636"/>
<dbReference type="InterPro" id="IPR000626">
    <property type="entry name" value="Ubiquitin-like_dom"/>
</dbReference>
<dbReference type="PROSITE" id="PS50053">
    <property type="entry name" value="UBIQUITIN_2"/>
    <property type="match status" value="1"/>
</dbReference>
<evidence type="ECO:0000259" key="2">
    <source>
        <dbReference type="PROSITE" id="PS50030"/>
    </source>
</evidence>
<gene>
    <name evidence="4" type="ORF">PAAG_04636</name>
</gene>
<dbReference type="InterPro" id="IPR029071">
    <property type="entry name" value="Ubiquitin-like_domsf"/>
</dbReference>
<feature type="region of interest" description="Disordered" evidence="1">
    <location>
        <begin position="417"/>
        <end position="436"/>
    </location>
</feature>
<reference evidence="4 5" key="1">
    <citation type="journal article" date="2011" name="PLoS Genet.">
        <title>Comparative genomic analysis of human fungal pathogens causing paracoccidioidomycosis.</title>
        <authorList>
            <person name="Desjardins C.A."/>
            <person name="Champion M.D."/>
            <person name="Holder J.W."/>
            <person name="Muszewska A."/>
            <person name="Goldberg J."/>
            <person name="Bailao A.M."/>
            <person name="Brigido M.M."/>
            <person name="Ferreira M.E."/>
            <person name="Garcia A.M."/>
            <person name="Grynberg M."/>
            <person name="Gujja S."/>
            <person name="Heiman D.I."/>
            <person name="Henn M.R."/>
            <person name="Kodira C.D."/>
            <person name="Leon-Narvaez H."/>
            <person name="Longo L.V."/>
            <person name="Ma L.J."/>
            <person name="Malavazi I."/>
            <person name="Matsuo A.L."/>
            <person name="Morais F.V."/>
            <person name="Pereira M."/>
            <person name="Rodriguez-Brito S."/>
            <person name="Sakthikumar S."/>
            <person name="Salem-Izacc S.M."/>
            <person name="Sykes S.M."/>
            <person name="Teixeira M.M."/>
            <person name="Vallejo M.C."/>
            <person name="Walter M.E."/>
            <person name="Yandava C."/>
            <person name="Young S."/>
            <person name="Zeng Q."/>
            <person name="Zucker J."/>
            <person name="Felipe M.S."/>
            <person name="Goldman G.H."/>
            <person name="Haas B.J."/>
            <person name="McEwen J.G."/>
            <person name="Nino-Vega G."/>
            <person name="Puccia R."/>
            <person name="San-Blas G."/>
            <person name="Soares C.M."/>
            <person name="Birren B.W."/>
            <person name="Cuomo C.A."/>
        </authorList>
    </citation>
    <scope>NUCLEOTIDE SEQUENCE [LARGE SCALE GENOMIC DNA]</scope>
    <source>
        <strain evidence="5">ATCC MYA-826 / Pb01</strain>
    </source>
</reference>
<dbReference type="STRING" id="502779.C1H1J2"/>
<feature type="domain" description="UBA" evidence="2">
    <location>
        <begin position="439"/>
        <end position="480"/>
    </location>
</feature>
<dbReference type="GO" id="GO:0005829">
    <property type="term" value="C:cytosol"/>
    <property type="evidence" value="ECO:0007669"/>
    <property type="project" value="TreeGrafter"/>
</dbReference>
<dbReference type="EMBL" id="KN294002">
    <property type="protein sequence ID" value="EEH33586.1"/>
    <property type="molecule type" value="Genomic_DNA"/>
</dbReference>
<dbReference type="SUPFAM" id="SSF46934">
    <property type="entry name" value="UBA-like"/>
    <property type="match status" value="1"/>
</dbReference>
<dbReference type="Pfam" id="PF23195">
    <property type="entry name" value="UBQLN1"/>
    <property type="match status" value="1"/>
</dbReference>
<keyword evidence="5" id="KW-1185">Reference proteome</keyword>
<evidence type="ECO:0000313" key="5">
    <source>
        <dbReference type="Proteomes" id="UP000002059"/>
    </source>
</evidence>
<feature type="region of interest" description="Disordered" evidence="1">
    <location>
        <begin position="306"/>
        <end position="385"/>
    </location>
</feature>
<dbReference type="InterPro" id="IPR015940">
    <property type="entry name" value="UBA"/>
</dbReference>
<dbReference type="OrthoDB" id="267397at2759"/>
<sequence>MAEDGSKAEESPITFHVKSSNDVKYTLTLDPSTTIGDLKAKLAGADYADVPAERQRLIYSGRVLKDGDTLATHKVKDGHAIHLVKSAVQRPTPTFQGSNTASGDRPAQARTLAANVPTNIAAGTGNNPLAGLTGARYAGFAQLPGAGMFGPDGGMGPPPDSEEMINMLENPQFQSTMNEALQNPQLVDLMIQQNPMLREMGPSVRQMMQSPAFRRMLTDPNAIRQMTQMQRAMGLDRGGGFGGGSAFPAPGITNTTPEENRSSQNENPSATATNDTQNLFNMFGMPGAQGGGAAANPFAALFGAPPPFGAMPPLQTPAGDNNNTGTTQEGTTGSNPPPNPFASLFNPALFGQPGANPTNPNQQQQQQQQPQNPSNPFSNLQNNPFLQDPALLSQMLQLIGGGGQIPAAGTDPGANALAALLRGPGTSSPAPQDTRPPEEIYAEQLRQLNEMGFHEFERNVEALRRTGGSVQGAIEYLLSHPS</sequence>
<dbReference type="RefSeq" id="XP_002793726.1">
    <property type="nucleotide sequence ID" value="XM_002793680.2"/>
</dbReference>
<dbReference type="InterPro" id="IPR015496">
    <property type="entry name" value="Ubiquilin"/>
</dbReference>
<evidence type="ECO:0000256" key="1">
    <source>
        <dbReference type="SAM" id="MobiDB-lite"/>
    </source>
</evidence>